<feature type="binding site" evidence="5">
    <location>
        <position position="223"/>
    </location>
    <ligand>
        <name>(2E)-4-hydroxy-3-methylbut-2-enyl diphosphate</name>
        <dbReference type="ChEBI" id="CHEBI:128753"/>
    </ligand>
</feature>
<feature type="binding site" evidence="5">
    <location>
        <position position="167"/>
    </location>
    <ligand>
        <name>(2E)-4-hydroxy-3-methylbut-2-enyl diphosphate</name>
        <dbReference type="ChEBI" id="CHEBI:128753"/>
    </ligand>
</feature>
<feature type="binding site" evidence="5">
    <location>
        <position position="12"/>
    </location>
    <ligand>
        <name>[4Fe-4S] cluster</name>
        <dbReference type="ChEBI" id="CHEBI:49883"/>
    </ligand>
</feature>
<dbReference type="InterPro" id="IPR035104">
    <property type="entry name" value="Ribosomal_protein_S1-like"/>
</dbReference>
<organism evidence="7 8">
    <name type="scientific">Caldicellulosiruptor morganii</name>
    <dbReference type="NCBI Taxonomy" id="1387555"/>
    <lineage>
        <taxon>Bacteria</taxon>
        <taxon>Bacillati</taxon>
        <taxon>Bacillota</taxon>
        <taxon>Bacillota incertae sedis</taxon>
        <taxon>Caldicellulosiruptorales</taxon>
        <taxon>Caldicellulosiruptoraceae</taxon>
        <taxon>Caldicellulosiruptor</taxon>
    </lineage>
</organism>
<comment type="pathway">
    <text evidence="5">Isoprenoid biosynthesis; isopentenyl diphosphate biosynthesis via DXP pathway; isopentenyl diphosphate from 1-deoxy-D-xylulose 5-phosphate: step 6/6.</text>
</comment>
<evidence type="ECO:0000256" key="1">
    <source>
        <dbReference type="ARBA" id="ARBA00022485"/>
    </source>
</evidence>
<feature type="binding site" evidence="5">
    <location>
        <position position="42"/>
    </location>
    <ligand>
        <name>isopentenyl diphosphate</name>
        <dbReference type="ChEBI" id="CHEBI:128769"/>
    </ligand>
</feature>
<keyword evidence="2 5" id="KW-0479">Metal-binding</keyword>
<feature type="binding site" evidence="5">
    <location>
        <position position="224"/>
    </location>
    <ligand>
        <name>(2E)-4-hydroxy-3-methylbut-2-enyl diphosphate</name>
        <dbReference type="ChEBI" id="CHEBI:128753"/>
    </ligand>
</feature>
<dbReference type="Pfam" id="PF00575">
    <property type="entry name" value="S1"/>
    <property type="match status" value="3"/>
</dbReference>
<feature type="domain" description="S1 motif" evidence="6">
    <location>
        <begin position="475"/>
        <end position="544"/>
    </location>
</feature>
<feature type="binding site" evidence="5">
    <location>
        <position position="125"/>
    </location>
    <ligand>
        <name>isopentenyl diphosphate</name>
        <dbReference type="ChEBI" id="CHEBI:128769"/>
    </ligand>
</feature>
<protein>
    <recommendedName>
        <fullName evidence="5">4-hydroxy-3-methylbut-2-enyl diphosphate reductase</fullName>
        <shortName evidence="5">HMBPP reductase</shortName>
        <ecNumber evidence="5">1.17.7.4</ecNumber>
    </recommendedName>
</protein>
<proteinExistence type="inferred from homology"/>
<evidence type="ECO:0000256" key="2">
    <source>
        <dbReference type="ARBA" id="ARBA00022723"/>
    </source>
</evidence>
<evidence type="ECO:0000256" key="3">
    <source>
        <dbReference type="ARBA" id="ARBA00023004"/>
    </source>
</evidence>
<feature type="binding site" evidence="5">
    <location>
        <position position="224"/>
    </location>
    <ligand>
        <name>dimethylallyl diphosphate</name>
        <dbReference type="ChEBI" id="CHEBI:57623"/>
    </ligand>
</feature>
<gene>
    <name evidence="5 7" type="primary">ispH</name>
    <name evidence="7" type="ORF">OTK00_001299</name>
</gene>
<dbReference type="CDD" id="cd13944">
    <property type="entry name" value="lytB_ispH"/>
    <property type="match status" value="1"/>
</dbReference>
<reference evidence="7" key="1">
    <citation type="submission" date="2022-12" db="EMBL/GenBank/DDBJ databases">
        <authorList>
            <person name="Bing R.G."/>
            <person name="Willard D.J."/>
            <person name="Manesh M.J.H."/>
            <person name="Laemthong T."/>
            <person name="Crosby J.R."/>
            <person name="Kelly R.M."/>
        </authorList>
    </citation>
    <scope>NUCLEOTIDE SEQUENCE</scope>
    <source>
        <strain evidence="7">DSM 8990</strain>
    </source>
</reference>
<feature type="binding site" evidence="5">
    <location>
        <position position="125"/>
    </location>
    <ligand>
        <name>dimethylallyl diphosphate</name>
        <dbReference type="ChEBI" id="CHEBI:57623"/>
    </ligand>
</feature>
<feature type="binding site" evidence="5">
    <location>
        <position position="125"/>
    </location>
    <ligand>
        <name>(2E)-4-hydroxy-3-methylbut-2-enyl diphosphate</name>
        <dbReference type="ChEBI" id="CHEBI:128753"/>
    </ligand>
</feature>
<accession>A0ABY7BM61</accession>
<feature type="domain" description="S1 motif" evidence="6">
    <location>
        <begin position="304"/>
        <end position="373"/>
    </location>
</feature>
<feature type="binding site" evidence="5">
    <location>
        <position position="224"/>
    </location>
    <ligand>
        <name>isopentenyl diphosphate</name>
        <dbReference type="ChEBI" id="CHEBI:128769"/>
    </ligand>
</feature>
<dbReference type="InterPro" id="IPR003029">
    <property type="entry name" value="S1_domain"/>
</dbReference>
<dbReference type="Gene3D" id="3.40.50.11270">
    <property type="match status" value="1"/>
</dbReference>
<feature type="binding site" evidence="5">
    <location>
        <position position="265"/>
    </location>
    <ligand>
        <name>(2E)-4-hydroxy-3-methylbut-2-enyl diphosphate</name>
        <dbReference type="ChEBI" id="CHEBI:128753"/>
    </ligand>
</feature>
<comment type="pathway">
    <text evidence="5">Isoprenoid biosynthesis; dimethylallyl diphosphate biosynthesis; dimethylallyl diphosphate from (2E)-4-hydroxy-3-methylbutenyl diphosphate: step 1/1.</text>
</comment>
<feature type="domain" description="S1 motif" evidence="6">
    <location>
        <begin position="561"/>
        <end position="631"/>
    </location>
</feature>
<dbReference type="HAMAP" id="MF_00191">
    <property type="entry name" value="IspH"/>
    <property type="match status" value="1"/>
</dbReference>
<feature type="binding site" evidence="5">
    <location>
        <position position="223"/>
    </location>
    <ligand>
        <name>isopentenyl diphosphate</name>
        <dbReference type="ChEBI" id="CHEBI:128769"/>
    </ligand>
</feature>
<dbReference type="RefSeq" id="WP_045169545.1">
    <property type="nucleotide sequence ID" value="NZ_CP113865.1"/>
</dbReference>
<feature type="binding site" evidence="5">
    <location>
        <position position="42"/>
    </location>
    <ligand>
        <name>dimethylallyl diphosphate</name>
        <dbReference type="ChEBI" id="CHEBI:57623"/>
    </ligand>
</feature>
<feature type="active site" description="Proton donor" evidence="5">
    <location>
        <position position="127"/>
    </location>
</feature>
<dbReference type="Pfam" id="PF02401">
    <property type="entry name" value="LYTB"/>
    <property type="match status" value="1"/>
</dbReference>
<comment type="catalytic activity">
    <reaction evidence="5">
        <text>dimethylallyl diphosphate + 2 oxidized [2Fe-2S]-[ferredoxin] + H2O = (2E)-4-hydroxy-3-methylbut-2-enyl diphosphate + 2 reduced [2Fe-2S]-[ferredoxin] + 2 H(+)</text>
        <dbReference type="Rhea" id="RHEA:24825"/>
        <dbReference type="Rhea" id="RHEA-COMP:10000"/>
        <dbReference type="Rhea" id="RHEA-COMP:10001"/>
        <dbReference type="ChEBI" id="CHEBI:15377"/>
        <dbReference type="ChEBI" id="CHEBI:15378"/>
        <dbReference type="ChEBI" id="CHEBI:33737"/>
        <dbReference type="ChEBI" id="CHEBI:33738"/>
        <dbReference type="ChEBI" id="CHEBI:57623"/>
        <dbReference type="ChEBI" id="CHEBI:128753"/>
        <dbReference type="EC" id="1.17.7.4"/>
    </reaction>
</comment>
<evidence type="ECO:0000313" key="8">
    <source>
        <dbReference type="Proteomes" id="UP001164909"/>
    </source>
</evidence>
<dbReference type="GO" id="GO:0051745">
    <property type="term" value="F:4-hydroxy-3-methylbut-2-enyl diphosphate reductase activity"/>
    <property type="evidence" value="ECO:0007669"/>
    <property type="project" value="UniProtKB-EC"/>
</dbReference>
<dbReference type="Proteomes" id="UP001164909">
    <property type="component" value="Chromosome"/>
</dbReference>
<dbReference type="SMART" id="SM00316">
    <property type="entry name" value="S1"/>
    <property type="match status" value="4"/>
</dbReference>
<feature type="binding site" evidence="5">
    <location>
        <position position="194"/>
    </location>
    <ligand>
        <name>[4Fe-4S] cluster</name>
        <dbReference type="ChEBI" id="CHEBI:49883"/>
    </ligand>
</feature>
<feature type="binding site" evidence="5">
    <location>
        <position position="222"/>
    </location>
    <ligand>
        <name>dimethylallyl diphosphate</name>
        <dbReference type="ChEBI" id="CHEBI:57623"/>
    </ligand>
</feature>
<feature type="binding site" evidence="5">
    <location>
        <position position="222"/>
    </location>
    <ligand>
        <name>(2E)-4-hydroxy-3-methylbut-2-enyl diphosphate</name>
        <dbReference type="ChEBI" id="CHEBI:128753"/>
    </ligand>
</feature>
<feature type="binding site" evidence="5">
    <location>
        <position position="42"/>
    </location>
    <ligand>
        <name>(2E)-4-hydroxy-3-methylbut-2-enyl diphosphate</name>
        <dbReference type="ChEBI" id="CHEBI:128753"/>
    </ligand>
</feature>
<dbReference type="PANTHER" id="PTHR30426:SF0">
    <property type="entry name" value="4-HYDROXY-3-METHYLBUT-2-ENYL DIPHOSPHATE REDUCTASE"/>
    <property type="match status" value="1"/>
</dbReference>
<comment type="catalytic activity">
    <reaction evidence="5">
        <text>isopentenyl diphosphate + 2 oxidized [2Fe-2S]-[ferredoxin] + H2O = (2E)-4-hydroxy-3-methylbut-2-enyl diphosphate + 2 reduced [2Fe-2S]-[ferredoxin] + 2 H(+)</text>
        <dbReference type="Rhea" id="RHEA:24488"/>
        <dbReference type="Rhea" id="RHEA-COMP:10000"/>
        <dbReference type="Rhea" id="RHEA-COMP:10001"/>
        <dbReference type="ChEBI" id="CHEBI:15377"/>
        <dbReference type="ChEBI" id="CHEBI:15378"/>
        <dbReference type="ChEBI" id="CHEBI:33737"/>
        <dbReference type="ChEBI" id="CHEBI:33738"/>
        <dbReference type="ChEBI" id="CHEBI:128753"/>
        <dbReference type="ChEBI" id="CHEBI:128769"/>
        <dbReference type="EC" id="1.17.7.4"/>
    </reaction>
</comment>
<dbReference type="Gene3D" id="3.40.1010.20">
    <property type="entry name" value="4-hydroxy-3-methylbut-2-enyl diphosphate reductase, catalytic domain"/>
    <property type="match status" value="2"/>
</dbReference>
<keyword evidence="5" id="KW-0414">Isoprene biosynthesis</keyword>
<dbReference type="SUPFAM" id="SSF50249">
    <property type="entry name" value="Nucleic acid-binding proteins"/>
    <property type="match status" value="3"/>
</dbReference>
<name>A0ABY7BM61_9FIRM</name>
<feature type="binding site" evidence="5">
    <location>
        <position position="223"/>
    </location>
    <ligand>
        <name>dimethylallyl diphosphate</name>
        <dbReference type="ChEBI" id="CHEBI:57623"/>
    </ligand>
</feature>
<comment type="cofactor">
    <cofactor evidence="5">
        <name>[4Fe-4S] cluster</name>
        <dbReference type="ChEBI" id="CHEBI:49883"/>
    </cofactor>
    <text evidence="5">Binds 1 [4Fe-4S] cluster per subunit.</text>
</comment>
<evidence type="ECO:0000256" key="4">
    <source>
        <dbReference type="ARBA" id="ARBA00023014"/>
    </source>
</evidence>
<feature type="binding site" evidence="5">
    <location>
        <position position="265"/>
    </location>
    <ligand>
        <name>dimethylallyl diphosphate</name>
        <dbReference type="ChEBI" id="CHEBI:57623"/>
    </ligand>
</feature>
<keyword evidence="4 5" id="KW-0411">Iron-sulfur</keyword>
<feature type="binding site" evidence="5">
    <location>
        <position position="265"/>
    </location>
    <ligand>
        <name>isopentenyl diphosphate</name>
        <dbReference type="ChEBI" id="CHEBI:128769"/>
    </ligand>
</feature>
<feature type="binding site" evidence="5">
    <location>
        <position position="97"/>
    </location>
    <ligand>
        <name>[4Fe-4S] cluster</name>
        <dbReference type="ChEBI" id="CHEBI:49883"/>
    </ligand>
</feature>
<dbReference type="EC" id="1.17.7.4" evidence="5"/>
<dbReference type="Gene3D" id="2.40.50.140">
    <property type="entry name" value="Nucleic acid-binding proteins"/>
    <property type="match status" value="3"/>
</dbReference>
<evidence type="ECO:0000256" key="5">
    <source>
        <dbReference type="HAMAP-Rule" id="MF_00191"/>
    </source>
</evidence>
<sequence length="662" mass="75673">MIIKVAKNSGFCFGVERAVDGVIAWAKANKDRSVKVYGMLIHNSYVIERLKELNIKVIEDVNQIEKDDVVFIRSHGVSMDEFLEIEKRAARVYDFTCPYVKKIHEIVREASANGNDIVVVGDINHPEVKGIIGHVDKGRKCIVIDSIEKARDAIAQLGSKTIVVCQTTFDNAKWQQIKEYIENNTDYKVFDTICKATINRQQEAKILAQEVDIMLVIGDRKSSNTNKLYEAVKGIKPTYFIETLEDLKKIDFSRAKVIGITAGASTSQEQINEVIQMLEREFNEVDPSDFEKLLNRSLKDIKKGEVVKGKIVKVEDDYILVDIGYKAEGIVYKNEVFRNANVNLREIFKENDIIEAVVVRESDEEGNVVLSKLKADNIHGFEELLSKFKSKMPVKILIKQIREKSIVGEFRGINVFVPISQWAEEVSSSIIGKIFEVEIVDVDSEKKIAFGSRKALLRQIQEQRLLEAMENLDFAKDYEGTVAEIKEKGIIINFEGLRGFVPASEISYSKKIEDIKRLFRIGEQVKVRVIDVDKQKKQIYLSIKRSQEDEWIKKAKGLYLGMLVDAEVTKILPFGLVVWILEYDVDGFIHISNIPLGYNQRLHNLYKVGDKIKAKIIEIDEQRHRIGLSLKDLYEEEEQVPQYTEDFVITIADIAKNIKLED</sequence>
<keyword evidence="5 7" id="KW-0560">Oxidoreductase</keyword>
<feature type="binding site" evidence="5">
    <location>
        <position position="75"/>
    </location>
    <ligand>
        <name>isopentenyl diphosphate</name>
        <dbReference type="ChEBI" id="CHEBI:128769"/>
    </ligand>
</feature>
<keyword evidence="8" id="KW-1185">Reference proteome</keyword>
<dbReference type="NCBIfam" id="TIGR00216">
    <property type="entry name" value="ispH_lytB"/>
    <property type="match status" value="1"/>
</dbReference>
<keyword evidence="3 5" id="KW-0408">Iron</keyword>
<dbReference type="PROSITE" id="PS50126">
    <property type="entry name" value="S1"/>
    <property type="match status" value="3"/>
</dbReference>
<dbReference type="InterPro" id="IPR012340">
    <property type="entry name" value="NA-bd_OB-fold"/>
</dbReference>
<feature type="binding site" evidence="5">
    <location>
        <position position="75"/>
    </location>
    <ligand>
        <name>(2E)-4-hydroxy-3-methylbut-2-enyl diphosphate</name>
        <dbReference type="ChEBI" id="CHEBI:128753"/>
    </ligand>
</feature>
<keyword evidence="1 5" id="KW-0004">4Fe-4S</keyword>
<comment type="similarity">
    <text evidence="5">Belongs to the IspH family.</text>
</comment>
<dbReference type="PRINTS" id="PR00681">
    <property type="entry name" value="RIBOSOMALS1"/>
</dbReference>
<evidence type="ECO:0000259" key="6">
    <source>
        <dbReference type="PROSITE" id="PS50126"/>
    </source>
</evidence>
<feature type="binding site" evidence="5">
    <location>
        <position position="75"/>
    </location>
    <ligand>
        <name>dimethylallyl diphosphate</name>
        <dbReference type="ChEBI" id="CHEBI:57623"/>
    </ligand>
</feature>
<dbReference type="PANTHER" id="PTHR30426">
    <property type="entry name" value="4-HYDROXY-3-METHYLBUT-2-ENYL DIPHOSPHATE REDUCTASE"/>
    <property type="match status" value="1"/>
</dbReference>
<dbReference type="CDD" id="cd05687">
    <property type="entry name" value="S1_RPS1_repeat_ec1_hs1"/>
    <property type="match status" value="1"/>
</dbReference>
<evidence type="ECO:0000313" key="7">
    <source>
        <dbReference type="EMBL" id="WAM32850.1"/>
    </source>
</evidence>
<dbReference type="EMBL" id="CP113865">
    <property type="protein sequence ID" value="WAM32850.1"/>
    <property type="molecule type" value="Genomic_DNA"/>
</dbReference>
<comment type="function">
    <text evidence="5">Catalyzes the conversion of 1-hydroxy-2-methyl-2-(E)-butenyl 4-diphosphate (HMBPP) into a mixture of isopentenyl diphosphate (IPP) and dimethylallyl diphosphate (DMAPP). Acts in the terminal step of the DOXP/MEP pathway for isoprenoid precursor biosynthesis.</text>
</comment>
<feature type="binding site" evidence="5">
    <location>
        <position position="222"/>
    </location>
    <ligand>
        <name>isopentenyl diphosphate</name>
        <dbReference type="ChEBI" id="CHEBI:128769"/>
    </ligand>
</feature>
<dbReference type="InterPro" id="IPR003451">
    <property type="entry name" value="LytB/IspH"/>
</dbReference>